<dbReference type="RefSeq" id="WP_034959295.1">
    <property type="nucleotide sequence ID" value="NZ_JMIW01000002.1"/>
</dbReference>
<feature type="region of interest" description="Disordered" evidence="1">
    <location>
        <begin position="84"/>
        <end position="104"/>
    </location>
</feature>
<evidence type="ECO:0008006" key="4">
    <source>
        <dbReference type="Google" id="ProtNLM"/>
    </source>
</evidence>
<comment type="caution">
    <text evidence="2">The sequence shown here is derived from an EMBL/GenBank/DDBJ whole genome shotgun (WGS) entry which is preliminary data.</text>
</comment>
<dbReference type="SUPFAM" id="SSF54909">
    <property type="entry name" value="Dimeric alpha+beta barrel"/>
    <property type="match status" value="1"/>
</dbReference>
<dbReference type="Gene3D" id="3.30.70.100">
    <property type="match status" value="1"/>
</dbReference>
<evidence type="ECO:0000256" key="1">
    <source>
        <dbReference type="SAM" id="MobiDB-lite"/>
    </source>
</evidence>
<gene>
    <name evidence="2" type="ORF">EH31_07325</name>
</gene>
<organism evidence="2 3">
    <name type="scientific">Erythrobacter longus</name>
    <dbReference type="NCBI Taxonomy" id="1044"/>
    <lineage>
        <taxon>Bacteria</taxon>
        <taxon>Pseudomonadati</taxon>
        <taxon>Pseudomonadota</taxon>
        <taxon>Alphaproteobacteria</taxon>
        <taxon>Sphingomonadales</taxon>
        <taxon>Erythrobacteraceae</taxon>
        <taxon>Erythrobacter/Porphyrobacter group</taxon>
        <taxon>Erythrobacter</taxon>
    </lineage>
</organism>
<name>A0A074MDK2_ERYLO</name>
<dbReference type="STRING" id="1044.EH31_07325"/>
<accession>A0A074MDK2</accession>
<dbReference type="eggNOG" id="COG5507">
    <property type="taxonomic scope" value="Bacteria"/>
</dbReference>
<reference evidence="2 3" key="1">
    <citation type="submission" date="2014-04" db="EMBL/GenBank/DDBJ databases">
        <title>A comprehensive comparison of genomes of Erythrobacter spp. strains.</title>
        <authorList>
            <person name="Zheng Q."/>
        </authorList>
    </citation>
    <scope>NUCLEOTIDE SEQUENCE [LARGE SCALE GENOMIC DNA]</scope>
    <source>
        <strain evidence="2 3">DSM 6997</strain>
    </source>
</reference>
<sequence>MYLAIAILSVKPENKADYHKAAEFMADWSMKYGALEVMEAWEDTVPTGNVTDMRMAVNAPDDERIVAGWVIWPDKETLDRAKEAMGKGEGFEGYPEGDPPFDGSRLIFGEFEPLLTRGRKED</sequence>
<dbReference type="EMBL" id="JMIW01000002">
    <property type="protein sequence ID" value="KEO90840.1"/>
    <property type="molecule type" value="Genomic_DNA"/>
</dbReference>
<dbReference type="Proteomes" id="UP000027647">
    <property type="component" value="Unassembled WGS sequence"/>
</dbReference>
<evidence type="ECO:0000313" key="2">
    <source>
        <dbReference type="EMBL" id="KEO90840.1"/>
    </source>
</evidence>
<dbReference type="Pfam" id="PF07237">
    <property type="entry name" value="DUF1428"/>
    <property type="match status" value="1"/>
</dbReference>
<dbReference type="AlphaFoldDB" id="A0A074MDK2"/>
<proteinExistence type="predicted"/>
<dbReference type="InterPro" id="IPR009874">
    <property type="entry name" value="DUF1428"/>
</dbReference>
<protein>
    <recommendedName>
        <fullName evidence="4">RNA signal recognition particle 4.5S RNA</fullName>
    </recommendedName>
</protein>
<keyword evidence="3" id="KW-1185">Reference proteome</keyword>
<evidence type="ECO:0000313" key="3">
    <source>
        <dbReference type="Proteomes" id="UP000027647"/>
    </source>
</evidence>
<dbReference type="OrthoDB" id="9792392at2"/>
<dbReference type="InterPro" id="IPR011008">
    <property type="entry name" value="Dimeric_a/b-barrel"/>
</dbReference>